<dbReference type="Proteomes" id="UP000291343">
    <property type="component" value="Unassembled WGS sequence"/>
</dbReference>
<evidence type="ECO:0000313" key="12">
    <source>
        <dbReference type="Proteomes" id="UP000291343"/>
    </source>
</evidence>
<dbReference type="SUPFAM" id="SSF55486">
    <property type="entry name" value="Metalloproteases ('zincins'), catalytic domain"/>
    <property type="match status" value="1"/>
</dbReference>
<name>A0A482X4Y7_LAOST</name>
<dbReference type="GO" id="GO:0005886">
    <property type="term" value="C:plasma membrane"/>
    <property type="evidence" value="ECO:0007669"/>
    <property type="project" value="UniProtKB-SubCell"/>
</dbReference>
<comment type="cofactor">
    <cofactor evidence="1">
        <name>Zn(2+)</name>
        <dbReference type="ChEBI" id="CHEBI:29105"/>
    </cofactor>
</comment>
<dbReference type="InParanoid" id="A0A482X4Y7"/>
<keyword evidence="8" id="KW-0482">Metalloprotease</keyword>
<dbReference type="InterPro" id="IPR000718">
    <property type="entry name" value="Peptidase_M13"/>
</dbReference>
<evidence type="ECO:0000256" key="8">
    <source>
        <dbReference type="ARBA" id="ARBA00023049"/>
    </source>
</evidence>
<dbReference type="PANTHER" id="PTHR11733:SF133">
    <property type="entry name" value="PHOSPHATE-REGULATING NEUTRAL ENDOPEPTIDASE PHEX"/>
    <property type="match status" value="1"/>
</dbReference>
<dbReference type="GO" id="GO:0004222">
    <property type="term" value="F:metalloendopeptidase activity"/>
    <property type="evidence" value="ECO:0007669"/>
    <property type="project" value="InterPro"/>
</dbReference>
<protein>
    <recommendedName>
        <fullName evidence="13">Peptidase M13 N-terminal domain-containing protein</fullName>
    </recommendedName>
</protein>
<evidence type="ECO:0000256" key="2">
    <source>
        <dbReference type="ARBA" id="ARBA00004401"/>
    </source>
</evidence>
<keyword evidence="7" id="KW-0862">Zinc</keyword>
<comment type="caution">
    <text evidence="11">The sequence shown here is derived from an EMBL/GenBank/DDBJ whole genome shotgun (WGS) entry which is preliminary data.</text>
</comment>
<keyword evidence="6" id="KW-0378">Hydrolase</keyword>
<evidence type="ECO:0000256" key="5">
    <source>
        <dbReference type="ARBA" id="ARBA00022723"/>
    </source>
</evidence>
<evidence type="ECO:0000256" key="7">
    <source>
        <dbReference type="ARBA" id="ARBA00022833"/>
    </source>
</evidence>
<reference evidence="11 12" key="1">
    <citation type="journal article" date="2017" name="Gigascience">
        <title>Genome sequence of the small brown planthopper, Laodelphax striatellus.</title>
        <authorList>
            <person name="Zhu J."/>
            <person name="Jiang F."/>
            <person name="Wang X."/>
            <person name="Yang P."/>
            <person name="Bao Y."/>
            <person name="Zhao W."/>
            <person name="Wang W."/>
            <person name="Lu H."/>
            <person name="Wang Q."/>
            <person name="Cui N."/>
            <person name="Li J."/>
            <person name="Chen X."/>
            <person name="Luo L."/>
            <person name="Yu J."/>
            <person name="Kang L."/>
            <person name="Cui F."/>
        </authorList>
    </citation>
    <scope>NUCLEOTIDE SEQUENCE [LARGE SCALE GENOMIC DNA]</scope>
    <source>
        <strain evidence="11">Lst14</strain>
    </source>
</reference>
<dbReference type="Pfam" id="PF05649">
    <property type="entry name" value="Peptidase_M13_N"/>
    <property type="match status" value="1"/>
</dbReference>
<accession>A0A482X4Y7</accession>
<dbReference type="Gene3D" id="1.10.1380.10">
    <property type="entry name" value="Neutral endopeptidase , domain2"/>
    <property type="match status" value="1"/>
</dbReference>
<dbReference type="EMBL" id="QKKF02017590">
    <property type="protein sequence ID" value="RZF40847.1"/>
    <property type="molecule type" value="Genomic_DNA"/>
</dbReference>
<keyword evidence="5" id="KW-0479">Metal-binding</keyword>
<dbReference type="Pfam" id="PF01431">
    <property type="entry name" value="Peptidase_M13"/>
    <property type="match status" value="1"/>
</dbReference>
<dbReference type="CDD" id="cd08662">
    <property type="entry name" value="M13"/>
    <property type="match status" value="1"/>
</dbReference>
<evidence type="ECO:0000259" key="10">
    <source>
        <dbReference type="Pfam" id="PF05649"/>
    </source>
</evidence>
<evidence type="ECO:0000256" key="6">
    <source>
        <dbReference type="ARBA" id="ARBA00022801"/>
    </source>
</evidence>
<dbReference type="InterPro" id="IPR042089">
    <property type="entry name" value="Peptidase_M13_dom_2"/>
</dbReference>
<evidence type="ECO:0000313" key="11">
    <source>
        <dbReference type="EMBL" id="RZF40847.1"/>
    </source>
</evidence>
<dbReference type="STRING" id="195883.A0A482X4Y7"/>
<dbReference type="PRINTS" id="PR00786">
    <property type="entry name" value="NEPRILYSIN"/>
</dbReference>
<dbReference type="InterPro" id="IPR018497">
    <property type="entry name" value="Peptidase_M13_C"/>
</dbReference>
<proteinExistence type="inferred from homology"/>
<dbReference type="InterPro" id="IPR008753">
    <property type="entry name" value="Peptidase_M13_N"/>
</dbReference>
<comment type="similarity">
    <text evidence="3">Belongs to the peptidase M13 family.</text>
</comment>
<evidence type="ECO:0000256" key="3">
    <source>
        <dbReference type="ARBA" id="ARBA00007357"/>
    </source>
</evidence>
<evidence type="ECO:0008006" key="13">
    <source>
        <dbReference type="Google" id="ProtNLM"/>
    </source>
</evidence>
<dbReference type="GO" id="GO:0046872">
    <property type="term" value="F:metal ion binding"/>
    <property type="evidence" value="ECO:0007669"/>
    <property type="project" value="UniProtKB-KW"/>
</dbReference>
<organism evidence="11 12">
    <name type="scientific">Laodelphax striatellus</name>
    <name type="common">Small brown planthopper</name>
    <name type="synonym">Delphax striatella</name>
    <dbReference type="NCBI Taxonomy" id="195883"/>
    <lineage>
        <taxon>Eukaryota</taxon>
        <taxon>Metazoa</taxon>
        <taxon>Ecdysozoa</taxon>
        <taxon>Arthropoda</taxon>
        <taxon>Hexapoda</taxon>
        <taxon>Insecta</taxon>
        <taxon>Pterygota</taxon>
        <taxon>Neoptera</taxon>
        <taxon>Paraneoptera</taxon>
        <taxon>Hemiptera</taxon>
        <taxon>Auchenorrhyncha</taxon>
        <taxon>Fulgoroidea</taxon>
        <taxon>Delphacidae</taxon>
        <taxon>Criomorphinae</taxon>
        <taxon>Laodelphax</taxon>
    </lineage>
</organism>
<comment type="subcellular location">
    <subcellularLocation>
        <location evidence="2">Cell membrane</location>
        <topology evidence="2">Single-pass type II membrane protein</topology>
    </subcellularLocation>
</comment>
<keyword evidence="4" id="KW-0645">Protease</keyword>
<keyword evidence="12" id="KW-1185">Reference proteome</keyword>
<dbReference type="OrthoDB" id="6475849at2759"/>
<dbReference type="SMR" id="A0A482X4Y7"/>
<dbReference type="Gene3D" id="3.40.390.10">
    <property type="entry name" value="Collagenase (Catalytic Domain)"/>
    <property type="match status" value="1"/>
</dbReference>
<dbReference type="GO" id="GO:0016485">
    <property type="term" value="P:protein processing"/>
    <property type="evidence" value="ECO:0007669"/>
    <property type="project" value="TreeGrafter"/>
</dbReference>
<gene>
    <name evidence="11" type="ORF">LSTR_LSTR003357</name>
</gene>
<dbReference type="PROSITE" id="PS51885">
    <property type="entry name" value="NEPRILYSIN"/>
    <property type="match status" value="1"/>
</dbReference>
<feature type="domain" description="Peptidase M13 C-terminal" evidence="9">
    <location>
        <begin position="481"/>
        <end position="681"/>
    </location>
</feature>
<evidence type="ECO:0000259" key="9">
    <source>
        <dbReference type="Pfam" id="PF01431"/>
    </source>
</evidence>
<evidence type="ECO:0000256" key="1">
    <source>
        <dbReference type="ARBA" id="ARBA00001947"/>
    </source>
</evidence>
<sequence>MFLQSMDVSVDPCEDFYTYACGNWGNSHVSLEGPLSWFTERTKHLQSRVYDILRDNDSSSDPMPLKYARQLYRSCLDTAQLDKLGVEPIMQVLDRVKLPRVIPSEETVANFSLARTLALAQRVLSMDILVTLSLDVDNSTNLTTINVSPALGFSPLPELELVTAPTRQHSHAQLDPRDILLLKVGYIASVLSELYPVANTSNYNTIAFKILLMESHIKTDADQLNIEDEPERMTFGDLQKIMDEANSTGEPNTRFDWAEYLEVLVENLNLNVTVGLSSIVYVHGTSYFAAMGQRLHKVKTESIQRLIWWKIIDALLPHTTTTLRMLKDDLFRSVFRNSGKPSRQAKCTRIVKTFLNMALSYKIAVEDPLHEVIHRVRGMLKDIISAFKSLVGELKWMDAFTKIATLNKVDAIKSYIGYPEWLLDNGELEKFYDGVEVVEGEFLQSMLNMKAVEVAALLKTIGSLPDTNPKYSWVSDPIEVNAYYSRNLNAISIPAGILQIPFYFLGLEALNYGAIGSILGHEVTHGFDVEGKDFDASGKKVTWWSDHMLVEYNKRTECFINQYNNYTLGANNVNGTHTLAENIADNGGVREALRAYRIFMNRRGPEKSIPGFQNFTHEQLLFLSFAHVWCQTTTPESDILTLTDVHSPSKYRVLGSLVNLPEFSEVWGCKPKSPMNPVSKCILW</sequence>
<dbReference type="PANTHER" id="PTHR11733">
    <property type="entry name" value="ZINC METALLOPROTEASE FAMILY M13 NEPRILYSIN-RELATED"/>
    <property type="match status" value="1"/>
</dbReference>
<dbReference type="InterPro" id="IPR024079">
    <property type="entry name" value="MetalloPept_cat_dom_sf"/>
</dbReference>
<evidence type="ECO:0000256" key="4">
    <source>
        <dbReference type="ARBA" id="ARBA00022670"/>
    </source>
</evidence>
<feature type="domain" description="Peptidase M13 N-terminal" evidence="10">
    <location>
        <begin position="12"/>
        <end position="419"/>
    </location>
</feature>
<dbReference type="AlphaFoldDB" id="A0A482X4Y7"/>